<dbReference type="EMBL" id="QUSM01000003">
    <property type="protein sequence ID" value="RGD74247.1"/>
    <property type="molecule type" value="Genomic_DNA"/>
</dbReference>
<evidence type="ECO:0000313" key="2">
    <source>
        <dbReference type="Proteomes" id="UP000261212"/>
    </source>
</evidence>
<gene>
    <name evidence="1" type="ORF">DW687_05630</name>
</gene>
<reference evidence="1 2" key="1">
    <citation type="submission" date="2018-08" db="EMBL/GenBank/DDBJ databases">
        <title>A genome reference for cultivated species of the human gut microbiota.</title>
        <authorList>
            <person name="Zou Y."/>
            <person name="Xue W."/>
            <person name="Luo G."/>
        </authorList>
    </citation>
    <scope>NUCLEOTIDE SEQUENCE [LARGE SCALE GENOMIC DNA]</scope>
    <source>
        <strain evidence="1 2">AM25-6</strain>
    </source>
</reference>
<evidence type="ECO:0000313" key="1">
    <source>
        <dbReference type="EMBL" id="RGD74247.1"/>
    </source>
</evidence>
<dbReference type="Pfam" id="PF06245">
    <property type="entry name" value="DUF1015"/>
    <property type="match status" value="1"/>
</dbReference>
<dbReference type="PANTHER" id="PTHR36454:SF1">
    <property type="entry name" value="DUF1015 DOMAIN-CONTAINING PROTEIN"/>
    <property type="match status" value="1"/>
</dbReference>
<accession>A0A3E3DY81</accession>
<dbReference type="PANTHER" id="PTHR36454">
    <property type="entry name" value="LMO2823 PROTEIN"/>
    <property type="match status" value="1"/>
</dbReference>
<protein>
    <submittedName>
        <fullName evidence="1">DUF1015 domain-containing protein</fullName>
    </submittedName>
</protein>
<dbReference type="Proteomes" id="UP000261212">
    <property type="component" value="Unassembled WGS sequence"/>
</dbReference>
<dbReference type="RefSeq" id="WP_007049339.1">
    <property type="nucleotide sequence ID" value="NZ_CABKNJ010000005.1"/>
</dbReference>
<dbReference type="InterPro" id="IPR008323">
    <property type="entry name" value="UCP033563"/>
</dbReference>
<comment type="caution">
    <text evidence="1">The sequence shown here is derived from an EMBL/GenBank/DDBJ whole genome shotgun (WGS) entry which is preliminary data.</text>
</comment>
<organism evidence="1 2">
    <name type="scientific">Anaerofustis stercorihominis</name>
    <dbReference type="NCBI Taxonomy" id="214853"/>
    <lineage>
        <taxon>Bacteria</taxon>
        <taxon>Bacillati</taxon>
        <taxon>Bacillota</taxon>
        <taxon>Clostridia</taxon>
        <taxon>Eubacteriales</taxon>
        <taxon>Eubacteriaceae</taxon>
        <taxon>Anaerofustis</taxon>
    </lineage>
</organism>
<name>A0A3E3DY81_9FIRM</name>
<proteinExistence type="predicted"/>
<sequence length="411" mass="47748">MAVLKPFKGIRPDEKYVEDVSCLPYDVMNRDEAREMGKNEKSFLHIVRSDIDLDDSVDIHDEKVYEKARENFDKFLDKGYLKKEDKEVYYIYRQIMDGRVQTGICGCCSTFEYEQGIIKKHEFTRPEKEVDRINNFLACSAHTEPVFFAHRHNENVHNFIEDFTKNNKPVYDFVSDDGISHILWVVDKEEDVEKVREYYNNIDYLYIADGHHRTASSYEVGKRLREEAGDDVDREYNYILSVVFDSDELAIMDYNRVVKSLNGLDKDEFFSKVKEKFEVSEPSEEIIKPNKKHDFSMYVEGKWYLITAKEGTFDESNPVKSLDADILQENLLGPVLGIDDPRTNDNIEFVGGIRGLKELQERADKFGGAAFAVYPVTMDDLFGVADANMVMPPKSTWFEPKLRSGLFIHKI</sequence>
<dbReference type="PIRSF" id="PIRSF033563">
    <property type="entry name" value="UCP033563"/>
    <property type="match status" value="1"/>
</dbReference>
<dbReference type="GeneID" id="97999771"/>
<dbReference type="AlphaFoldDB" id="A0A3E3DY81"/>